<dbReference type="PANTHER" id="PTHR15614">
    <property type="entry name" value="INTRAFLAGELLAR TRANSPORT PROTEIN 81 HOMOLOG"/>
    <property type="match status" value="1"/>
</dbReference>
<dbReference type="GO" id="GO:0060271">
    <property type="term" value="P:cilium assembly"/>
    <property type="evidence" value="ECO:0007669"/>
    <property type="project" value="InterPro"/>
</dbReference>
<sequence length="503" mass="56716">MNADSIEQQLREVQEAHSVASSQASAYDAVASHFRSLQHSHSKFAQQAETLRAKLSDVSEQNLQQHLNIMNDHRESRNEVESRGNSIESSRAVRAQHAATAKELKRRCQEMRRFKEQRDSEQLFTMRQKHTVERRQRVKQDLPALLASLKAQVAELSSKDVEQNMINVQTEAEDLRRTQAALLDRQEDVRRRKAEKEARAAEEHENRALAMQRTMLKGLQNRRREQLEQKSETVGQITAIDSQLDNKQAGEFSVLNYKRALAVAKKEQGLFRSHKAALADQSKEHRIRARTAEILDGLPMELGLNAGALSAEESANIQNVLAEVDTAVQHVKQGLAPDVRALRDKRVQVKDLDRVVEEAKTAYRRVTAGEEEETLALKREVAAGERAVAQMEAEVHRLTAMQHIDGIRGAFVDGKQYGPHLALLEAQASTREADLKAARHEQKAMKDNYETLQTQRSQFDQLRELLSAKVQSLGSAELEGTTTLLQNDLVDTTKMKALGSWGL</sequence>
<feature type="coiled-coil region" evidence="1">
    <location>
        <begin position="421"/>
        <end position="455"/>
    </location>
</feature>
<dbReference type="InterPro" id="IPR029600">
    <property type="entry name" value="IFT81"/>
</dbReference>
<dbReference type="Proteomes" id="UP000717585">
    <property type="component" value="Unassembled WGS sequence"/>
</dbReference>
<reference evidence="3" key="1">
    <citation type="submission" date="2021-05" db="EMBL/GenBank/DDBJ databases">
        <title>A free-living protist that lacks canonical eukaryotic 1 DNA replication and segregation systems.</title>
        <authorList>
            <person name="Salas-Leiva D.E."/>
            <person name="Tromer E.C."/>
            <person name="Curtis B.A."/>
            <person name="Jerlstrom-Hultqvist J."/>
            <person name="Kolisko M."/>
            <person name="Yi Z."/>
            <person name="Salas-Leiva J.S."/>
            <person name="Gallot-Lavallee L."/>
            <person name="Kops G.J.P.L."/>
            <person name="Archibald J.M."/>
            <person name="Simpson A.G.B."/>
            <person name="Roger A.J."/>
        </authorList>
    </citation>
    <scope>NUCLEOTIDE SEQUENCE</scope>
    <source>
        <strain evidence="3">BICM</strain>
    </source>
</reference>
<dbReference type="GO" id="GO:0042073">
    <property type="term" value="P:intraciliary transport"/>
    <property type="evidence" value="ECO:0007669"/>
    <property type="project" value="InterPro"/>
</dbReference>
<evidence type="ECO:0000313" key="4">
    <source>
        <dbReference type="Proteomes" id="UP000717585"/>
    </source>
</evidence>
<evidence type="ECO:0000313" key="3">
    <source>
        <dbReference type="EMBL" id="KAG9394168.1"/>
    </source>
</evidence>
<dbReference type="EMBL" id="JAHDYR010000016">
    <property type="protein sequence ID" value="KAG9394168.1"/>
    <property type="molecule type" value="Genomic_DNA"/>
</dbReference>
<comment type="caution">
    <text evidence="3">The sequence shown here is derived from an EMBL/GenBank/DDBJ whole genome shotgun (WGS) entry which is preliminary data.</text>
</comment>
<protein>
    <submittedName>
        <fullName evidence="3">Uncharacterized protein</fullName>
    </submittedName>
</protein>
<proteinExistence type="predicted"/>
<dbReference type="PANTHER" id="PTHR15614:SF2">
    <property type="entry name" value="INTRAFLAGELLAR TRANSPORT PROTEIN 81 HOMOLOG"/>
    <property type="match status" value="1"/>
</dbReference>
<keyword evidence="4" id="KW-1185">Reference proteome</keyword>
<organism evidence="3 4">
    <name type="scientific">Carpediemonas membranifera</name>
    <dbReference type="NCBI Taxonomy" id="201153"/>
    <lineage>
        <taxon>Eukaryota</taxon>
        <taxon>Metamonada</taxon>
        <taxon>Carpediemonas-like organisms</taxon>
        <taxon>Carpediemonas</taxon>
    </lineage>
</organism>
<dbReference type="GO" id="GO:0015631">
    <property type="term" value="F:tubulin binding"/>
    <property type="evidence" value="ECO:0007669"/>
    <property type="project" value="InterPro"/>
</dbReference>
<name>A0A8J6AU23_9EUKA</name>
<dbReference type="GO" id="GO:0036064">
    <property type="term" value="C:ciliary basal body"/>
    <property type="evidence" value="ECO:0007669"/>
    <property type="project" value="TreeGrafter"/>
</dbReference>
<feature type="coiled-coil region" evidence="1">
    <location>
        <begin position="158"/>
        <end position="214"/>
    </location>
</feature>
<evidence type="ECO:0000256" key="1">
    <source>
        <dbReference type="SAM" id="Coils"/>
    </source>
</evidence>
<dbReference type="AlphaFoldDB" id="A0A8J6AU23"/>
<accession>A0A8J6AU23</accession>
<dbReference type="GO" id="GO:0030992">
    <property type="term" value="C:intraciliary transport particle B"/>
    <property type="evidence" value="ECO:0007669"/>
    <property type="project" value="InterPro"/>
</dbReference>
<feature type="compositionally biased region" description="Basic and acidic residues" evidence="2">
    <location>
        <begin position="72"/>
        <end position="82"/>
    </location>
</feature>
<evidence type="ECO:0000256" key="2">
    <source>
        <dbReference type="SAM" id="MobiDB-lite"/>
    </source>
</evidence>
<feature type="region of interest" description="Disordered" evidence="2">
    <location>
        <begin position="72"/>
        <end position="94"/>
    </location>
</feature>
<gene>
    <name evidence="3" type="ORF">J8273_4270</name>
</gene>
<keyword evidence="1" id="KW-0175">Coiled coil</keyword>